<evidence type="ECO:0000313" key="2">
    <source>
        <dbReference type="EMBL" id="SNT15712.1"/>
    </source>
</evidence>
<protein>
    <submittedName>
        <fullName evidence="2">Uncharacterized protein</fullName>
    </submittedName>
</protein>
<evidence type="ECO:0000256" key="1">
    <source>
        <dbReference type="SAM" id="Phobius"/>
    </source>
</evidence>
<gene>
    <name evidence="2" type="ORF">SAMN06265795_11595</name>
</gene>
<organism evidence="2 3">
    <name type="scientific">Noviherbaspirillum humi</name>
    <dbReference type="NCBI Taxonomy" id="1688639"/>
    <lineage>
        <taxon>Bacteria</taxon>
        <taxon>Pseudomonadati</taxon>
        <taxon>Pseudomonadota</taxon>
        <taxon>Betaproteobacteria</taxon>
        <taxon>Burkholderiales</taxon>
        <taxon>Oxalobacteraceae</taxon>
        <taxon>Noviherbaspirillum</taxon>
    </lineage>
</organism>
<keyword evidence="3" id="KW-1185">Reference proteome</keyword>
<feature type="transmembrane region" description="Helical" evidence="1">
    <location>
        <begin position="52"/>
        <end position="71"/>
    </location>
</feature>
<keyword evidence="1" id="KW-0472">Membrane</keyword>
<proteinExistence type="predicted"/>
<feature type="transmembrane region" description="Helical" evidence="1">
    <location>
        <begin position="21"/>
        <end position="40"/>
    </location>
</feature>
<keyword evidence="1" id="KW-1133">Transmembrane helix</keyword>
<name>A0A239KDD1_9BURK</name>
<sequence length="76" mass="8732">MNLINDAKAFFTIWGVLGDESIVTILIFLCYLSALIFGLFQKAWNNRLYRIFTLFLLGLIPAFFCVGFYFVSRPPA</sequence>
<dbReference type="EMBL" id="FZOT01000015">
    <property type="protein sequence ID" value="SNT15712.1"/>
    <property type="molecule type" value="Genomic_DNA"/>
</dbReference>
<dbReference type="AlphaFoldDB" id="A0A239KDD1"/>
<reference evidence="2 3" key="1">
    <citation type="submission" date="2017-06" db="EMBL/GenBank/DDBJ databases">
        <authorList>
            <person name="Kim H.J."/>
            <person name="Triplett B.A."/>
        </authorList>
    </citation>
    <scope>NUCLEOTIDE SEQUENCE [LARGE SCALE GENOMIC DNA]</scope>
    <source>
        <strain evidence="2 3">U15</strain>
    </source>
</reference>
<evidence type="ECO:0000313" key="3">
    <source>
        <dbReference type="Proteomes" id="UP000198284"/>
    </source>
</evidence>
<accession>A0A239KDD1</accession>
<dbReference type="Proteomes" id="UP000198284">
    <property type="component" value="Unassembled WGS sequence"/>
</dbReference>
<keyword evidence="1" id="KW-0812">Transmembrane</keyword>